<organism evidence="2 3">
    <name type="scientific">Variovorax ureilyticus</name>
    <dbReference type="NCBI Taxonomy" id="1836198"/>
    <lineage>
        <taxon>Bacteria</taxon>
        <taxon>Pseudomonadati</taxon>
        <taxon>Pseudomonadota</taxon>
        <taxon>Betaproteobacteria</taxon>
        <taxon>Burkholderiales</taxon>
        <taxon>Comamonadaceae</taxon>
        <taxon>Variovorax</taxon>
    </lineage>
</organism>
<protein>
    <submittedName>
        <fullName evidence="2">Amidohydrolase family protein</fullName>
    </submittedName>
</protein>
<dbReference type="SUPFAM" id="SSF51556">
    <property type="entry name" value="Metallo-dependent hydrolases"/>
    <property type="match status" value="1"/>
</dbReference>
<dbReference type="Pfam" id="PF01979">
    <property type="entry name" value="Amidohydro_1"/>
    <property type="match status" value="1"/>
</dbReference>
<gene>
    <name evidence="2" type="ORF">WKW77_23735</name>
</gene>
<dbReference type="PANTHER" id="PTHR43135:SF3">
    <property type="entry name" value="ALPHA-D-RIBOSE 1-METHYLPHOSPHONATE 5-TRIPHOSPHATE DIPHOSPHATASE"/>
    <property type="match status" value="1"/>
</dbReference>
<dbReference type="PANTHER" id="PTHR43135">
    <property type="entry name" value="ALPHA-D-RIBOSE 1-METHYLPHOSPHONATE 5-TRIPHOSPHATE DIPHOSPHATASE"/>
    <property type="match status" value="1"/>
</dbReference>
<accession>A0ABU8VKC1</accession>
<dbReference type="InterPro" id="IPR051781">
    <property type="entry name" value="Metallo-dep_Hydrolase"/>
</dbReference>
<dbReference type="EMBL" id="JBBKZU010000011">
    <property type="protein sequence ID" value="MEJ8814117.1"/>
    <property type="molecule type" value="Genomic_DNA"/>
</dbReference>
<dbReference type="RefSeq" id="WP_340359345.1">
    <property type="nucleotide sequence ID" value="NZ_JBBKZU010000011.1"/>
</dbReference>
<dbReference type="InterPro" id="IPR006680">
    <property type="entry name" value="Amidohydro-rel"/>
</dbReference>
<feature type="domain" description="Amidohydrolase-related" evidence="1">
    <location>
        <begin position="119"/>
        <end position="478"/>
    </location>
</feature>
<name>A0ABU8VKC1_9BURK</name>
<evidence type="ECO:0000313" key="3">
    <source>
        <dbReference type="Proteomes" id="UP001365846"/>
    </source>
</evidence>
<evidence type="ECO:0000313" key="2">
    <source>
        <dbReference type="EMBL" id="MEJ8814117.1"/>
    </source>
</evidence>
<dbReference type="InterPro" id="IPR011059">
    <property type="entry name" value="Metal-dep_hydrolase_composite"/>
</dbReference>
<sequence length="483" mass="51396">MYACSSLTSDTVIRRAVCLCHRPEVHSLTSRINAELTRRGFVAGMAASVAALGFPSKAKAQTPPPPATLFTNVRLFDGRSANLRDGLHVLVEGNRIRSIASGTPATPEGAQRIDCKGRVMMPGMIDAHWHSLFAAIPLPVLLQGNIGYIHLVGSAEAERTLLRGFTTVRDLGGPVFAFKQAIDEGLIPGPRIYPCGAMITGSGGHGDLRPLSDVPRTPGVPSFTERTGAAAIVDGPDEIRLRVREQLTQGASQVKIVGGGGVSSPRTPLDLTTLSEAEVRAAAEVARDWNTYITVHAYASNTVQRAINAGAGCVEHAHLMDDATARLMADKGVWLSTQPFLSDEDTGRLTGQGAISAQQVFGATDGLYKLAKKYRIKTAFGSDMLFSAALAQRQGIMLNHLTRWYSNSEVLAMATSTNAQLMALSGPRNPYPGKLGVLEEGAYADLLLVDGNPLDNLALLATPETSLVVIMKDGKVHKNTLKG</sequence>
<evidence type="ECO:0000259" key="1">
    <source>
        <dbReference type="Pfam" id="PF01979"/>
    </source>
</evidence>
<reference evidence="2 3" key="1">
    <citation type="submission" date="2024-03" db="EMBL/GenBank/DDBJ databases">
        <title>Novel species of the genus Variovorax.</title>
        <authorList>
            <person name="Liu Q."/>
            <person name="Xin Y.-H."/>
        </authorList>
    </citation>
    <scope>NUCLEOTIDE SEQUENCE [LARGE SCALE GENOMIC DNA]</scope>
    <source>
        <strain evidence="2 3">KACC 18899</strain>
    </source>
</reference>
<proteinExistence type="predicted"/>
<dbReference type="InterPro" id="IPR032466">
    <property type="entry name" value="Metal_Hydrolase"/>
</dbReference>
<comment type="caution">
    <text evidence="2">The sequence shown here is derived from an EMBL/GenBank/DDBJ whole genome shotgun (WGS) entry which is preliminary data.</text>
</comment>
<dbReference type="SUPFAM" id="SSF51338">
    <property type="entry name" value="Composite domain of metallo-dependent hydrolases"/>
    <property type="match status" value="2"/>
</dbReference>
<keyword evidence="3" id="KW-1185">Reference proteome</keyword>
<dbReference type="Gene3D" id="2.30.40.10">
    <property type="entry name" value="Urease, subunit C, domain 1"/>
    <property type="match status" value="1"/>
</dbReference>
<dbReference type="InterPro" id="IPR057744">
    <property type="entry name" value="OTAase-like"/>
</dbReference>
<dbReference type="Proteomes" id="UP001365846">
    <property type="component" value="Unassembled WGS sequence"/>
</dbReference>
<dbReference type="Gene3D" id="3.20.20.140">
    <property type="entry name" value="Metal-dependent hydrolases"/>
    <property type="match status" value="1"/>
</dbReference>
<dbReference type="CDD" id="cd01299">
    <property type="entry name" value="Met_dep_hydrolase_A"/>
    <property type="match status" value="1"/>
</dbReference>